<dbReference type="PRINTS" id="PR02045">
    <property type="entry name" value="F138DOMAIN"/>
</dbReference>
<accession>A0A7N9DC15</accession>
<organism evidence="1 2">
    <name type="scientific">Macaca fascicularis</name>
    <name type="common">Crab-eating macaque</name>
    <name type="synonym">Cynomolgus monkey</name>
    <dbReference type="NCBI Taxonomy" id="9541"/>
    <lineage>
        <taxon>Eukaryota</taxon>
        <taxon>Metazoa</taxon>
        <taxon>Chordata</taxon>
        <taxon>Craniata</taxon>
        <taxon>Vertebrata</taxon>
        <taxon>Euteleostomi</taxon>
        <taxon>Mammalia</taxon>
        <taxon>Eutheria</taxon>
        <taxon>Euarchontoglires</taxon>
        <taxon>Primates</taxon>
        <taxon>Haplorrhini</taxon>
        <taxon>Catarrhini</taxon>
        <taxon>Cercopithecidae</taxon>
        <taxon>Cercopithecinae</taxon>
        <taxon>Macaca</taxon>
    </lineage>
</organism>
<dbReference type="PANTHER" id="PTHR12138">
    <property type="entry name" value="PRIMATE-EXPANDED PROTEIN FAMILY"/>
    <property type="match status" value="1"/>
</dbReference>
<reference evidence="1 2" key="1">
    <citation type="submission" date="2013-03" db="EMBL/GenBank/DDBJ databases">
        <authorList>
            <person name="Warren W."/>
            <person name="Wilson R.K."/>
        </authorList>
    </citation>
    <scope>NUCLEOTIDE SEQUENCE</scope>
</reference>
<dbReference type="AlphaFoldDB" id="A0A7N9DC15"/>
<name>A0A7N9DC15_MACFA</name>
<proteinExistence type="predicted"/>
<keyword evidence="2" id="KW-1185">Reference proteome</keyword>
<dbReference type="PANTHER" id="PTHR12138:SF162">
    <property type="entry name" value="CHROMOSOME UNDETERMINED SCAFFOLD_275, WHOLE GENOME SHOTGUN SEQUENCE"/>
    <property type="match status" value="1"/>
</dbReference>
<evidence type="ECO:0000313" key="1">
    <source>
        <dbReference type="Ensembl" id="ENSMFAP00000064219.1"/>
    </source>
</evidence>
<protein>
    <submittedName>
        <fullName evidence="1">Uncharacterized protein</fullName>
    </submittedName>
</protein>
<sequence>FSCLSLPSSWDYRRPLPHLANFLFLVELGFHHIGQAGLELLTSGDPPTLASHRAGITGVSHRTQQFLFLSELNKIFFQFSSSLKTVSFLLP</sequence>
<dbReference type="Proteomes" id="UP000233100">
    <property type="component" value="Chromosome 7"/>
</dbReference>
<dbReference type="GeneTree" id="ENSGT00940000164709"/>
<evidence type="ECO:0000313" key="2">
    <source>
        <dbReference type="Proteomes" id="UP000233100"/>
    </source>
</evidence>
<reference evidence="1" key="2">
    <citation type="submission" date="2025-08" db="UniProtKB">
        <authorList>
            <consortium name="Ensembl"/>
        </authorList>
    </citation>
    <scope>IDENTIFICATION</scope>
</reference>
<reference evidence="1" key="3">
    <citation type="submission" date="2025-09" db="UniProtKB">
        <authorList>
            <consortium name="Ensembl"/>
        </authorList>
    </citation>
    <scope>IDENTIFICATION</scope>
</reference>
<dbReference type="Ensembl" id="ENSMFAT00000093281.1">
    <property type="protein sequence ID" value="ENSMFAP00000064219.1"/>
    <property type="gene ID" value="ENSMFAG00000065068.1"/>
</dbReference>